<dbReference type="Gene3D" id="2.60.120.330">
    <property type="entry name" value="B-lactam Antibiotic, Isopenicillin N Synthase, Chain"/>
    <property type="match status" value="1"/>
</dbReference>
<dbReference type="InterPro" id="IPR027443">
    <property type="entry name" value="IPNS-like_sf"/>
</dbReference>
<organism evidence="3 4">
    <name type="scientific">Frankia canadensis</name>
    <dbReference type="NCBI Taxonomy" id="1836972"/>
    <lineage>
        <taxon>Bacteria</taxon>
        <taxon>Bacillati</taxon>
        <taxon>Actinomycetota</taxon>
        <taxon>Actinomycetes</taxon>
        <taxon>Frankiales</taxon>
        <taxon>Frankiaceae</taxon>
        <taxon>Frankia</taxon>
    </lineage>
</organism>
<feature type="domain" description="Non-haem dioxygenase N-terminal" evidence="2">
    <location>
        <begin position="11"/>
        <end position="69"/>
    </location>
</feature>
<sequence length="130" mass="14427">MLSLRGISENDPASLHRLADEIDTACRSLGFFGIVDHEIPAEMIERALTVSARFFALPALVKDRSREPGSTACRDATPCRSAARRRRPRWAPPPRRAARRATASRPAHHTMRATTHGDRRNQAAGARRHG</sequence>
<keyword evidence="4" id="KW-1185">Reference proteome</keyword>
<dbReference type="AlphaFoldDB" id="A0A2I2L298"/>
<proteinExistence type="predicted"/>
<accession>A0A2I2L298</accession>
<dbReference type="Pfam" id="PF14226">
    <property type="entry name" value="DIOX_N"/>
    <property type="match status" value="1"/>
</dbReference>
<protein>
    <recommendedName>
        <fullName evidence="2">Non-haem dioxygenase N-terminal domain-containing protein</fullName>
    </recommendedName>
</protein>
<name>A0A2I2L298_9ACTN</name>
<dbReference type="Proteomes" id="UP000234331">
    <property type="component" value="Unassembled WGS sequence"/>
</dbReference>
<dbReference type="RefSeq" id="WP_101836308.1">
    <property type="nucleotide sequence ID" value="NZ_FZMO01000558.1"/>
</dbReference>
<dbReference type="OrthoDB" id="21825at2"/>
<evidence type="ECO:0000313" key="3">
    <source>
        <dbReference type="EMBL" id="SNQ52056.1"/>
    </source>
</evidence>
<dbReference type="SUPFAM" id="SSF51197">
    <property type="entry name" value="Clavaminate synthase-like"/>
    <property type="match status" value="1"/>
</dbReference>
<evidence type="ECO:0000313" key="4">
    <source>
        <dbReference type="Proteomes" id="UP000234331"/>
    </source>
</evidence>
<dbReference type="EMBL" id="FZMO01000558">
    <property type="protein sequence ID" value="SNQ52056.1"/>
    <property type="molecule type" value="Genomic_DNA"/>
</dbReference>
<gene>
    <name evidence="3" type="ORF">FRACA_90059</name>
</gene>
<feature type="region of interest" description="Disordered" evidence="1">
    <location>
        <begin position="64"/>
        <end position="130"/>
    </location>
</feature>
<evidence type="ECO:0000256" key="1">
    <source>
        <dbReference type="SAM" id="MobiDB-lite"/>
    </source>
</evidence>
<dbReference type="InterPro" id="IPR026992">
    <property type="entry name" value="DIOX_N"/>
</dbReference>
<reference evidence="3 4" key="1">
    <citation type="submission" date="2017-06" db="EMBL/GenBank/DDBJ databases">
        <authorList>
            <person name="Kim H.J."/>
            <person name="Triplett B.A."/>
        </authorList>
    </citation>
    <scope>NUCLEOTIDE SEQUENCE [LARGE SCALE GENOMIC DNA]</scope>
    <source>
        <strain evidence="3">FRACA_ARgP5</strain>
    </source>
</reference>
<evidence type="ECO:0000259" key="2">
    <source>
        <dbReference type="Pfam" id="PF14226"/>
    </source>
</evidence>